<keyword evidence="2" id="KW-1133">Transmembrane helix</keyword>
<evidence type="ECO:0000256" key="1">
    <source>
        <dbReference type="SAM" id="MobiDB-lite"/>
    </source>
</evidence>
<gene>
    <name evidence="3" type="primary">Contig18323.g19461</name>
    <name evidence="3" type="ORF">STYLEM_12103</name>
</gene>
<feature type="transmembrane region" description="Helical" evidence="2">
    <location>
        <begin position="327"/>
        <end position="351"/>
    </location>
</feature>
<reference evidence="3 4" key="1">
    <citation type="submission" date="2014-06" db="EMBL/GenBank/DDBJ databases">
        <authorList>
            <person name="Swart Estienne"/>
        </authorList>
    </citation>
    <scope>NUCLEOTIDE SEQUENCE [LARGE SCALE GENOMIC DNA]</scope>
    <source>
        <strain evidence="3 4">130c</strain>
    </source>
</reference>
<sequence>MRHFVRPTSNIAYLMTFNSYFQIQKVGQSQQHLIPLKRQGVTKLYSSYSASYTFPFINGGSNYDTPVIQALDLPHFMAFSQTTKTLTINTTNIDYSEMDSVIGEYQVKFYLNTNEIASAQEYYPNLNIVNNFNKNINVKVIILDQSPSIYPQVESGDEVLYLNFTEPYLLGNTRTLSRMPTNYQLSIPIVSQLTKTQIVQEAGTAVTSSTSTVMGISTLLQILQQNSQINLNRGASLAFLWSLINAVQLYEFMPLAQVNTPLFVHDMIGRFTISRFDFIPKSTFFDLYFNTKYSYDLKLFGIETYLPVYFSCLITIKGALTMNNFEIVSLVFAIIFWIIYTGFLIFSWIFLTTKYKDLPKHSPKYQYYKSRYNSYYSEIKMTSLANILYYPAFLTHRTIIAYMLVFVTYSFYAQLSIFLVSQLSMLLYLIIFRPFRLAINNFIEIFNESCVLISIPFLFLIQYYQNDGDQVLIFGWGFTSILILNVGINVINAFYQSINKQVILICRKYGKCFKINGKVNPFVKYFQQQTERGGLNDGLETQERNKKQIHFIIPSDLEDSTKQQFESTTQILKSQQDKPEKKNYKNNSLEKSFGKDGKGINKQQVQTYSTMIRYDKNDKLKVIVQDSQELEINSNQHRYREQNPTGQSLNNSLKKSLDPMILNKVSVLSNADQSNLNSSRSSRYGRDRLYSFQQQYRQEQAELTSQRSVKKSPSQKKKVNN</sequence>
<dbReference type="Proteomes" id="UP000039865">
    <property type="component" value="Unassembled WGS sequence"/>
</dbReference>
<feature type="transmembrane region" description="Helical" evidence="2">
    <location>
        <begin position="471"/>
        <end position="495"/>
    </location>
</feature>
<name>A0A078ALG7_STYLE</name>
<protein>
    <recommendedName>
        <fullName evidence="5">TRP C-terminal domain-containing protein</fullName>
    </recommendedName>
</protein>
<keyword evidence="2" id="KW-0472">Membrane</keyword>
<feature type="region of interest" description="Disordered" evidence="1">
    <location>
        <begin position="633"/>
        <end position="653"/>
    </location>
</feature>
<proteinExistence type="predicted"/>
<feature type="region of interest" description="Disordered" evidence="1">
    <location>
        <begin position="700"/>
        <end position="721"/>
    </location>
</feature>
<feature type="transmembrane region" description="Helical" evidence="2">
    <location>
        <begin position="445"/>
        <end position="465"/>
    </location>
</feature>
<keyword evidence="2" id="KW-0812">Transmembrane</keyword>
<evidence type="ECO:0008006" key="5">
    <source>
        <dbReference type="Google" id="ProtNLM"/>
    </source>
</evidence>
<dbReference type="AlphaFoldDB" id="A0A078ALG7"/>
<keyword evidence="4" id="KW-1185">Reference proteome</keyword>
<dbReference type="EMBL" id="CCKQ01011493">
    <property type="protein sequence ID" value="CDW83064.1"/>
    <property type="molecule type" value="Genomic_DNA"/>
</dbReference>
<feature type="compositionally biased region" description="Basic residues" evidence="1">
    <location>
        <begin position="708"/>
        <end position="721"/>
    </location>
</feature>
<evidence type="ECO:0000313" key="4">
    <source>
        <dbReference type="Proteomes" id="UP000039865"/>
    </source>
</evidence>
<evidence type="ECO:0000313" key="3">
    <source>
        <dbReference type="EMBL" id="CDW83064.1"/>
    </source>
</evidence>
<dbReference type="InParanoid" id="A0A078ALG7"/>
<accession>A0A078ALG7</accession>
<evidence type="ECO:0000256" key="2">
    <source>
        <dbReference type="SAM" id="Phobius"/>
    </source>
</evidence>
<organism evidence="3 4">
    <name type="scientific">Stylonychia lemnae</name>
    <name type="common">Ciliate</name>
    <dbReference type="NCBI Taxonomy" id="5949"/>
    <lineage>
        <taxon>Eukaryota</taxon>
        <taxon>Sar</taxon>
        <taxon>Alveolata</taxon>
        <taxon>Ciliophora</taxon>
        <taxon>Intramacronucleata</taxon>
        <taxon>Spirotrichea</taxon>
        <taxon>Stichotrichia</taxon>
        <taxon>Sporadotrichida</taxon>
        <taxon>Oxytrichidae</taxon>
        <taxon>Stylonychinae</taxon>
        <taxon>Stylonychia</taxon>
    </lineage>
</organism>
<feature type="region of interest" description="Disordered" evidence="1">
    <location>
        <begin position="570"/>
        <end position="600"/>
    </location>
</feature>